<comment type="caution">
    <text evidence="13">The sequence shown here is derived from an EMBL/GenBank/DDBJ whole genome shotgun (WGS) entry which is preliminary data.</text>
</comment>
<dbReference type="InterPro" id="IPR032859">
    <property type="entry name" value="KH_dom-like"/>
</dbReference>
<comment type="function">
    <text evidence="8 9 11">GTPase that plays an essential role in the late steps of ribosome biogenesis.</text>
</comment>
<gene>
    <name evidence="9" type="primary">der</name>
    <name evidence="13" type="ORF">BSOLF_2861</name>
</gene>
<dbReference type="SMART" id="SM00382">
    <property type="entry name" value="AAA"/>
    <property type="match status" value="2"/>
</dbReference>
<evidence type="ECO:0000256" key="3">
    <source>
        <dbReference type="ARBA" id="ARBA00022517"/>
    </source>
</evidence>
<dbReference type="NCBIfam" id="TIGR03594">
    <property type="entry name" value="GTPase_EngA"/>
    <property type="match status" value="1"/>
</dbReference>
<reference evidence="14" key="1">
    <citation type="journal article" date="2018" name="Sci. Rep.">
        <title>Lignite coal burning seam in the remote Altai Mountains harbors a hydrogen-driven thermophilic microbial community.</title>
        <authorList>
            <person name="Kadnikov V.V."/>
            <person name="Mardanov A.V."/>
            <person name="Ivasenko D.A."/>
            <person name="Antsiferov D.V."/>
            <person name="Beletsky A.V."/>
            <person name="Karnachuk O.V."/>
            <person name="Ravin N.V."/>
        </authorList>
    </citation>
    <scope>NUCLEOTIDE SEQUENCE [LARGE SCALE GENOMIC DNA]</scope>
</reference>
<feature type="binding site" evidence="9">
    <location>
        <begin position="295"/>
        <end position="298"/>
    </location>
    <ligand>
        <name>GTP</name>
        <dbReference type="ChEBI" id="CHEBI:37565"/>
        <label>2</label>
    </ligand>
</feature>
<accession>A0A2R6Y1Q1</accession>
<dbReference type="InterPro" id="IPR015946">
    <property type="entry name" value="KH_dom-like_a/b"/>
</dbReference>
<dbReference type="GO" id="GO:0005525">
    <property type="term" value="F:GTP binding"/>
    <property type="evidence" value="ECO:0007669"/>
    <property type="project" value="UniProtKB-UniRule"/>
</dbReference>
<dbReference type="Gene3D" id="3.40.50.300">
    <property type="entry name" value="P-loop containing nucleotide triphosphate hydrolases"/>
    <property type="match status" value="2"/>
</dbReference>
<protein>
    <recommendedName>
        <fullName evidence="2 9">GTPase Der</fullName>
    </recommendedName>
    <alternativeName>
        <fullName evidence="7 9">GTP-binding protein EngA</fullName>
    </alternativeName>
</protein>
<feature type="binding site" evidence="9">
    <location>
        <begin position="10"/>
        <end position="17"/>
    </location>
    <ligand>
        <name>GTP</name>
        <dbReference type="ChEBI" id="CHEBI:37565"/>
        <label>1</label>
    </ligand>
</feature>
<dbReference type="InterPro" id="IPR005225">
    <property type="entry name" value="Small_GTP-bd"/>
</dbReference>
<feature type="domain" description="EngA-type G" evidence="12">
    <location>
        <begin position="177"/>
        <end position="352"/>
    </location>
</feature>
<keyword evidence="4 11" id="KW-0677">Repeat</keyword>
<keyword evidence="3 9" id="KW-0690">Ribosome biogenesis</keyword>
<dbReference type="InterPro" id="IPR003593">
    <property type="entry name" value="AAA+_ATPase"/>
</dbReference>
<dbReference type="Gene3D" id="3.30.300.20">
    <property type="match status" value="1"/>
</dbReference>
<sequence>MKRPVIAIVGRPNVGKSTIFNRLAGERRAIVEDRPGVTRDRLYAQVEWFGRPLTIIDTGGLELYADDAILKNVRLQAELAIDEADVILLVVDGTEGLTAADEMVAELLRRSGKPVLITVNKVDHPLHEARRYEFFALGLGDPYTISAAHGTGFNELFHAISQHLPPYVPGEEDHDVIHLALVGRPNVGKSSLVNALLGEERVIVSDIPGTTRDAVDTPFTYDKTPFVLIDTAGMRRRGRVYEKTEKYSVLRAQFALERSDVAALIIDATTGLVEQDKHIAGFVEKAGRGLLLVVNKWDAVEKDDKTHERMVRELREAMPFIDYAPIVFISAKTGQRIYRVLDLAKEVAENHAFRFQTSLLNTIIRDAVQFSPPPARKGKALKIRYATQVGVRPPTIALFVNDPELMHFSYMRYLENQLRQAFPLIGTPLRLVVRESSVSADGR</sequence>
<dbReference type="SUPFAM" id="SSF52540">
    <property type="entry name" value="P-loop containing nucleoside triphosphate hydrolases"/>
    <property type="match status" value="2"/>
</dbReference>
<evidence type="ECO:0000256" key="7">
    <source>
        <dbReference type="ARBA" id="ARBA00032345"/>
    </source>
</evidence>
<dbReference type="PRINTS" id="PR00326">
    <property type="entry name" value="GTP1OBG"/>
</dbReference>
<keyword evidence="6 9" id="KW-0342">GTP-binding</keyword>
<evidence type="ECO:0000256" key="10">
    <source>
        <dbReference type="PROSITE-ProRule" id="PRU01049"/>
    </source>
</evidence>
<dbReference type="InterPro" id="IPR006073">
    <property type="entry name" value="GTP-bd"/>
</dbReference>
<dbReference type="FunFam" id="3.40.50.300:FF:000057">
    <property type="entry name" value="GTPase Der"/>
    <property type="match status" value="1"/>
</dbReference>
<keyword evidence="5 9" id="KW-0547">Nucleotide-binding</keyword>
<dbReference type="AlphaFoldDB" id="A0A2R6Y1Q1"/>
<proteinExistence type="inferred from homology"/>
<feature type="domain" description="EngA-type G" evidence="12">
    <location>
        <begin position="4"/>
        <end position="168"/>
    </location>
</feature>
<evidence type="ECO:0000256" key="4">
    <source>
        <dbReference type="ARBA" id="ARBA00022737"/>
    </source>
</evidence>
<dbReference type="InterPro" id="IPR031166">
    <property type="entry name" value="G_ENGA"/>
</dbReference>
<evidence type="ECO:0000259" key="12">
    <source>
        <dbReference type="PROSITE" id="PS51712"/>
    </source>
</evidence>
<evidence type="ECO:0000256" key="11">
    <source>
        <dbReference type="RuleBase" id="RU004481"/>
    </source>
</evidence>
<dbReference type="FunFam" id="3.40.50.300:FF:000040">
    <property type="entry name" value="GTPase Der"/>
    <property type="match status" value="1"/>
</dbReference>
<feature type="binding site" evidence="9">
    <location>
        <begin position="57"/>
        <end position="61"/>
    </location>
    <ligand>
        <name>GTP</name>
        <dbReference type="ChEBI" id="CHEBI:37565"/>
        <label>1</label>
    </ligand>
</feature>
<comment type="similarity">
    <text evidence="1 9 10 11">Belongs to the TRAFAC class TrmE-Era-EngA-EngB-Septin-like GTPase superfamily. EngA (Der) GTPase family.</text>
</comment>
<feature type="binding site" evidence="9">
    <location>
        <begin position="183"/>
        <end position="190"/>
    </location>
    <ligand>
        <name>GTP</name>
        <dbReference type="ChEBI" id="CHEBI:37565"/>
        <label>2</label>
    </ligand>
</feature>
<dbReference type="GO" id="GO:0043022">
    <property type="term" value="F:ribosome binding"/>
    <property type="evidence" value="ECO:0007669"/>
    <property type="project" value="TreeGrafter"/>
</dbReference>
<dbReference type="PANTHER" id="PTHR43834:SF6">
    <property type="entry name" value="GTPASE DER"/>
    <property type="match status" value="1"/>
</dbReference>
<evidence type="ECO:0000256" key="1">
    <source>
        <dbReference type="ARBA" id="ARBA00008279"/>
    </source>
</evidence>
<dbReference type="HAMAP" id="MF_00195">
    <property type="entry name" value="GTPase_Der"/>
    <property type="match status" value="1"/>
</dbReference>
<dbReference type="PANTHER" id="PTHR43834">
    <property type="entry name" value="GTPASE DER"/>
    <property type="match status" value="1"/>
</dbReference>
<name>A0A2R6Y1Q1_9BACL</name>
<evidence type="ECO:0000256" key="2">
    <source>
        <dbReference type="ARBA" id="ARBA00020953"/>
    </source>
</evidence>
<dbReference type="GO" id="GO:0042254">
    <property type="term" value="P:ribosome biogenesis"/>
    <property type="evidence" value="ECO:0007669"/>
    <property type="project" value="UniProtKB-KW"/>
</dbReference>
<dbReference type="NCBIfam" id="TIGR00231">
    <property type="entry name" value="small_GTP"/>
    <property type="match status" value="2"/>
</dbReference>
<feature type="binding site" evidence="9">
    <location>
        <begin position="120"/>
        <end position="123"/>
    </location>
    <ligand>
        <name>GTP</name>
        <dbReference type="ChEBI" id="CHEBI:37565"/>
        <label>1</label>
    </ligand>
</feature>
<dbReference type="Proteomes" id="UP000244338">
    <property type="component" value="Unassembled WGS sequence"/>
</dbReference>
<evidence type="ECO:0000313" key="14">
    <source>
        <dbReference type="Proteomes" id="UP000244338"/>
    </source>
</evidence>
<dbReference type="CDD" id="cd01894">
    <property type="entry name" value="EngA1"/>
    <property type="match status" value="1"/>
</dbReference>
<comment type="subunit">
    <text evidence="9">Associates with the 50S ribosomal subunit.</text>
</comment>
<evidence type="ECO:0000256" key="9">
    <source>
        <dbReference type="HAMAP-Rule" id="MF_00195"/>
    </source>
</evidence>
<dbReference type="FunFam" id="3.30.300.20:FF:000004">
    <property type="entry name" value="GTPase Der"/>
    <property type="match status" value="1"/>
</dbReference>
<dbReference type="InterPro" id="IPR027417">
    <property type="entry name" value="P-loop_NTPase"/>
</dbReference>
<dbReference type="PROSITE" id="PS51712">
    <property type="entry name" value="G_ENGA"/>
    <property type="match status" value="2"/>
</dbReference>
<dbReference type="PIRSF" id="PIRSF006485">
    <property type="entry name" value="GTP-binding_EngA"/>
    <property type="match status" value="1"/>
</dbReference>
<feature type="binding site" evidence="9">
    <location>
        <begin position="230"/>
        <end position="234"/>
    </location>
    <ligand>
        <name>GTP</name>
        <dbReference type="ChEBI" id="CHEBI:37565"/>
        <label>2</label>
    </ligand>
</feature>
<evidence type="ECO:0000256" key="6">
    <source>
        <dbReference type="ARBA" id="ARBA00023134"/>
    </source>
</evidence>
<evidence type="ECO:0000256" key="8">
    <source>
        <dbReference type="ARBA" id="ARBA00053470"/>
    </source>
</evidence>
<dbReference type="Pfam" id="PF14714">
    <property type="entry name" value="KH_dom-like"/>
    <property type="match status" value="1"/>
</dbReference>
<dbReference type="Pfam" id="PF01926">
    <property type="entry name" value="MMR_HSR1"/>
    <property type="match status" value="2"/>
</dbReference>
<organism evidence="13 14">
    <name type="scientific">Candidatus Carbonibacillus altaicus</name>
    <dbReference type="NCBI Taxonomy" id="2163959"/>
    <lineage>
        <taxon>Bacteria</taxon>
        <taxon>Bacillati</taxon>
        <taxon>Bacillota</taxon>
        <taxon>Bacilli</taxon>
        <taxon>Bacillales</taxon>
        <taxon>Candidatus Carbonibacillus</taxon>
    </lineage>
</organism>
<dbReference type="EMBL" id="PEBX01000023">
    <property type="protein sequence ID" value="PTQ56593.1"/>
    <property type="molecule type" value="Genomic_DNA"/>
</dbReference>
<evidence type="ECO:0000313" key="13">
    <source>
        <dbReference type="EMBL" id="PTQ56593.1"/>
    </source>
</evidence>
<dbReference type="InterPro" id="IPR016484">
    <property type="entry name" value="GTPase_Der"/>
</dbReference>
<dbReference type="CDD" id="cd01895">
    <property type="entry name" value="EngA2"/>
    <property type="match status" value="1"/>
</dbReference>
<evidence type="ECO:0000256" key="5">
    <source>
        <dbReference type="ARBA" id="ARBA00022741"/>
    </source>
</evidence>